<comment type="caution">
    <text evidence="2">The sequence shown here is derived from an EMBL/GenBank/DDBJ whole genome shotgun (WGS) entry which is preliminary data.</text>
</comment>
<dbReference type="PANTHER" id="PTHR36801">
    <property type="entry name" value="OS06G0150200 PROTEIN"/>
    <property type="match status" value="1"/>
</dbReference>
<accession>A0AA88RI55</accession>
<name>A0AA88RI55_9ASTE</name>
<keyword evidence="3" id="KW-1185">Reference proteome</keyword>
<protein>
    <submittedName>
        <fullName evidence="2">Uncharacterized protein</fullName>
    </submittedName>
</protein>
<dbReference type="PANTHER" id="PTHR36801:SF3">
    <property type="entry name" value="OS06G0150300 PROTEIN"/>
    <property type="match status" value="1"/>
</dbReference>
<feature type="region of interest" description="Disordered" evidence="1">
    <location>
        <begin position="1"/>
        <end position="93"/>
    </location>
</feature>
<sequence length="156" mass="17497">MPPATRPAELEGTTDRVQPRNEQVQQPLPPPPRMSHLRAASCHFQSSSTASEGKLSSSMSMRVQQGGAMLSRQSSRRENFDSKREKKLKHERKLKHEDSIWKKTIILGEKCRVPNEDDAVVCDEKGHIIPAYHRKIASSFLVSRQTSGIDPDAIPS</sequence>
<gene>
    <name evidence="2" type="ORF">RJ640_019559</name>
</gene>
<reference evidence="2" key="1">
    <citation type="submission" date="2022-12" db="EMBL/GenBank/DDBJ databases">
        <title>Draft genome assemblies for two species of Escallonia (Escalloniales).</title>
        <authorList>
            <person name="Chanderbali A."/>
            <person name="Dervinis C."/>
            <person name="Anghel I."/>
            <person name="Soltis D."/>
            <person name="Soltis P."/>
            <person name="Zapata F."/>
        </authorList>
    </citation>
    <scope>NUCLEOTIDE SEQUENCE</scope>
    <source>
        <strain evidence="2">UCBG92.1500</strain>
        <tissue evidence="2">Leaf</tissue>
    </source>
</reference>
<feature type="compositionally biased region" description="Basic and acidic residues" evidence="1">
    <location>
        <begin position="75"/>
        <end position="84"/>
    </location>
</feature>
<feature type="compositionally biased region" description="Polar residues" evidence="1">
    <location>
        <begin position="43"/>
        <end position="63"/>
    </location>
</feature>
<dbReference type="AlphaFoldDB" id="A0AA88RI55"/>
<organism evidence="2 3">
    <name type="scientific">Escallonia rubra</name>
    <dbReference type="NCBI Taxonomy" id="112253"/>
    <lineage>
        <taxon>Eukaryota</taxon>
        <taxon>Viridiplantae</taxon>
        <taxon>Streptophyta</taxon>
        <taxon>Embryophyta</taxon>
        <taxon>Tracheophyta</taxon>
        <taxon>Spermatophyta</taxon>
        <taxon>Magnoliopsida</taxon>
        <taxon>eudicotyledons</taxon>
        <taxon>Gunneridae</taxon>
        <taxon>Pentapetalae</taxon>
        <taxon>asterids</taxon>
        <taxon>campanulids</taxon>
        <taxon>Escalloniales</taxon>
        <taxon>Escalloniaceae</taxon>
        <taxon>Escallonia</taxon>
    </lineage>
</organism>
<dbReference type="EMBL" id="JAVXUO010001086">
    <property type="protein sequence ID" value="KAK2986153.1"/>
    <property type="molecule type" value="Genomic_DNA"/>
</dbReference>
<evidence type="ECO:0000313" key="3">
    <source>
        <dbReference type="Proteomes" id="UP001187471"/>
    </source>
</evidence>
<evidence type="ECO:0000256" key="1">
    <source>
        <dbReference type="SAM" id="MobiDB-lite"/>
    </source>
</evidence>
<evidence type="ECO:0000313" key="2">
    <source>
        <dbReference type="EMBL" id="KAK2986153.1"/>
    </source>
</evidence>
<dbReference type="Proteomes" id="UP001187471">
    <property type="component" value="Unassembled WGS sequence"/>
</dbReference>
<proteinExistence type="predicted"/>